<gene>
    <name evidence="2" type="ORF">GO499_16895</name>
</gene>
<keyword evidence="1" id="KW-0472">Membrane</keyword>
<dbReference type="EMBL" id="CP046620">
    <property type="protein sequence ID" value="QHQ36733.1"/>
    <property type="molecule type" value="Genomic_DNA"/>
</dbReference>
<protein>
    <submittedName>
        <fullName evidence="2">Uncharacterized protein</fullName>
    </submittedName>
</protein>
<keyword evidence="1" id="KW-0812">Transmembrane</keyword>
<feature type="transmembrane region" description="Helical" evidence="1">
    <location>
        <begin position="172"/>
        <end position="199"/>
    </location>
</feature>
<name>A0A6P1T4W1_9RHOB</name>
<feature type="transmembrane region" description="Helical" evidence="1">
    <location>
        <begin position="94"/>
        <end position="123"/>
    </location>
</feature>
<keyword evidence="1" id="KW-1133">Transmembrane helix</keyword>
<dbReference type="RefSeq" id="WP_161863278.1">
    <property type="nucleotide sequence ID" value="NZ_CP046620.1"/>
</dbReference>
<evidence type="ECO:0000313" key="3">
    <source>
        <dbReference type="Proteomes" id="UP000464495"/>
    </source>
</evidence>
<proteinExistence type="predicted"/>
<evidence type="ECO:0000256" key="1">
    <source>
        <dbReference type="SAM" id="Phobius"/>
    </source>
</evidence>
<dbReference type="Proteomes" id="UP000464495">
    <property type="component" value="Chromosome"/>
</dbReference>
<feature type="transmembrane region" description="Helical" evidence="1">
    <location>
        <begin position="56"/>
        <end position="74"/>
    </location>
</feature>
<evidence type="ECO:0000313" key="2">
    <source>
        <dbReference type="EMBL" id="QHQ36733.1"/>
    </source>
</evidence>
<feature type="transmembrane region" description="Helical" evidence="1">
    <location>
        <begin position="211"/>
        <end position="233"/>
    </location>
</feature>
<sequence length="270" mass="29602">MTENYTLKQSLYVRASMFTADELRRQKRLGLDAINENVLEGLLDQRAKFEGQQNNLVRSLTISLFLAFVAWSGGNIQVPGTGVSIAEIPAFLELSLITAAISVLMVTYSFLSLQLYSAVIAAVASNVLGKNKLDPDLFAAAHAPTWLFVKYCKAAPVDGRIPGYKVSKSGRVFYGVLVGSLSVILLTLWLLAIASILYIAHSGLSDNVAGWVVYATCIVIVFASFISMAANVVQFTHEMDFRFWKRWKPTEAISEAGPLLSEVRTTILGR</sequence>
<organism evidence="2 3">
    <name type="scientific">Algicella marina</name>
    <dbReference type="NCBI Taxonomy" id="2683284"/>
    <lineage>
        <taxon>Bacteria</taxon>
        <taxon>Pseudomonadati</taxon>
        <taxon>Pseudomonadota</taxon>
        <taxon>Alphaproteobacteria</taxon>
        <taxon>Rhodobacterales</taxon>
        <taxon>Paracoccaceae</taxon>
        <taxon>Algicella</taxon>
    </lineage>
</organism>
<keyword evidence="3" id="KW-1185">Reference proteome</keyword>
<dbReference type="KEGG" id="amaq:GO499_16895"/>
<reference evidence="2 3" key="1">
    <citation type="submission" date="2019-12" db="EMBL/GenBank/DDBJ databases">
        <title>Complete genome sequence of Algicella marina strain 9Alg 56(T) isolated from the red alga Tichocarpus crinitus.</title>
        <authorList>
            <person name="Kim S.-G."/>
            <person name="Nedashkovskaya O.I."/>
        </authorList>
    </citation>
    <scope>NUCLEOTIDE SEQUENCE [LARGE SCALE GENOMIC DNA]</scope>
    <source>
        <strain evidence="2 3">9Alg 56</strain>
    </source>
</reference>
<accession>A0A6P1T4W1</accession>
<dbReference type="AlphaFoldDB" id="A0A6P1T4W1"/>